<protein>
    <submittedName>
        <fullName evidence="2">Uncharacterized protein</fullName>
    </submittedName>
</protein>
<name>A0A426ZE06_ENSVE</name>
<evidence type="ECO:0000313" key="2">
    <source>
        <dbReference type="EMBL" id="RRT62183.1"/>
    </source>
</evidence>
<gene>
    <name evidence="2" type="ORF">B296_00005148</name>
</gene>
<dbReference type="EMBL" id="AMZH03007090">
    <property type="protein sequence ID" value="RRT62183.1"/>
    <property type="molecule type" value="Genomic_DNA"/>
</dbReference>
<proteinExistence type="predicted"/>
<evidence type="ECO:0000256" key="1">
    <source>
        <dbReference type="SAM" id="Coils"/>
    </source>
</evidence>
<keyword evidence="1" id="KW-0175">Coiled coil</keyword>
<dbReference type="AlphaFoldDB" id="A0A426ZE06"/>
<organism evidence="2 3">
    <name type="scientific">Ensete ventricosum</name>
    <name type="common">Abyssinian banana</name>
    <name type="synonym">Musa ensete</name>
    <dbReference type="NCBI Taxonomy" id="4639"/>
    <lineage>
        <taxon>Eukaryota</taxon>
        <taxon>Viridiplantae</taxon>
        <taxon>Streptophyta</taxon>
        <taxon>Embryophyta</taxon>
        <taxon>Tracheophyta</taxon>
        <taxon>Spermatophyta</taxon>
        <taxon>Magnoliopsida</taxon>
        <taxon>Liliopsida</taxon>
        <taxon>Zingiberales</taxon>
        <taxon>Musaceae</taxon>
        <taxon>Ensete</taxon>
    </lineage>
</organism>
<feature type="coiled-coil region" evidence="1">
    <location>
        <begin position="40"/>
        <end position="74"/>
    </location>
</feature>
<reference evidence="2 3" key="1">
    <citation type="journal article" date="2014" name="Agronomy (Basel)">
        <title>A Draft Genome Sequence for Ensete ventricosum, the Drought-Tolerant Tree Against Hunger.</title>
        <authorList>
            <person name="Harrison J."/>
            <person name="Moore K.A."/>
            <person name="Paszkiewicz K."/>
            <person name="Jones T."/>
            <person name="Grant M."/>
            <person name="Ambacheew D."/>
            <person name="Muzemil S."/>
            <person name="Studholme D.J."/>
        </authorList>
    </citation>
    <scope>NUCLEOTIDE SEQUENCE [LARGE SCALE GENOMIC DNA]</scope>
</reference>
<sequence length="164" mass="19317">MALFDRVHDAGRLITFMDYRIKQLQEELNALKFDGGPEAVAKAEERASELQEELEKTRRERDEALLRRKASEKELHEAPESTRAELPRQTVVQYKESLGFKECLKRMSLVTYEYEYRVALSRFHAQHRDAEVEEDLFTIHPEDDLVPMRGSRHLMTWSRPSPDL</sequence>
<accession>A0A426ZE06</accession>
<dbReference type="Proteomes" id="UP000287651">
    <property type="component" value="Unassembled WGS sequence"/>
</dbReference>
<evidence type="ECO:0000313" key="3">
    <source>
        <dbReference type="Proteomes" id="UP000287651"/>
    </source>
</evidence>
<comment type="caution">
    <text evidence="2">The sequence shown here is derived from an EMBL/GenBank/DDBJ whole genome shotgun (WGS) entry which is preliminary data.</text>
</comment>